<dbReference type="InterPro" id="IPR050168">
    <property type="entry name" value="AAA_ATPase_domain"/>
</dbReference>
<dbReference type="Gene3D" id="1.20.5.170">
    <property type="match status" value="1"/>
</dbReference>
<dbReference type="Gene3D" id="1.10.8.60">
    <property type="match status" value="1"/>
</dbReference>
<dbReference type="Proteomes" id="UP000591948">
    <property type="component" value="Unassembled WGS sequence"/>
</dbReference>
<organism evidence="7 8">
    <name type="scientific">Candidatus Hakubella thermalkaliphila</name>
    <dbReference type="NCBI Taxonomy" id="2754717"/>
    <lineage>
        <taxon>Bacteria</taxon>
        <taxon>Bacillati</taxon>
        <taxon>Actinomycetota</taxon>
        <taxon>Actinomycetota incertae sedis</taxon>
        <taxon>Candidatus Hakubellales</taxon>
        <taxon>Candidatus Hakubellaceae</taxon>
        <taxon>Candidatus Hakubella</taxon>
    </lineage>
</organism>
<dbReference type="Pfam" id="PF17758">
    <property type="entry name" value="Prot_ATP_ID_OB_N"/>
    <property type="match status" value="1"/>
</dbReference>
<keyword evidence="2 4" id="KW-0067">ATP-binding</keyword>
<dbReference type="PANTHER" id="PTHR23077:SF144">
    <property type="entry name" value="PROTEASOME-ASSOCIATED ATPASE"/>
    <property type="match status" value="1"/>
</dbReference>
<sequence length="608" mass="68636">MAELKKKSSSPRELGEAISGLFGHLHKTELTYERRLSRYEKEVQELKELIRYLESQNEQLKRRMEDAPREFRNLENKLREANEQLVRAYHQNEKLVTALYEAREQIQALKEEVDKLCAPPSGFGVFLGHNEDGTVDILTAGRKMRVNVHSDINVEELTKGQELILNEGLNVVQVRGFEVQGEVVKLKDVLGDGRAIITYRADEERVAELAAPLRNTRLNIGDHLLFDPRSGYLLEKLPKAEIEDLILEEVPEIDYSDVGGLDAQIEAMRDAIELPYLYAEYFREHKLTAPKGVLLYGPPGCGKTLIAKAVANGLARKMREKTGKDTKSYFLNVKGPELLNKYVGETERKIREVFQKAKEKAKEDVPVVIFFDEMDALFRTRGSGISSDVESTIVPQFLSEIDGVESLKNVIVIGASNRQDLIDPAILRPGRLDVKIKIDRPDKKGAVDIFSKYLTADLPIHESELKACGGNVQAVVQGLIEKTVEEMYGVGDNNKFLEVTYANGEVEIFYFKDFASGAMIENIVSRAKKFALKRLISTGEKGIMLADLIQAVREEFQENEDLPNTTNPDDWTKISGRKGEKVIYVKTLLKEAKEKLRSTETITTGQYL</sequence>
<dbReference type="GO" id="GO:0000502">
    <property type="term" value="C:proteasome complex"/>
    <property type="evidence" value="ECO:0007669"/>
    <property type="project" value="UniProtKB-KW"/>
</dbReference>
<evidence type="ECO:0000313" key="8">
    <source>
        <dbReference type="Proteomes" id="UP000591948"/>
    </source>
</evidence>
<evidence type="ECO:0000256" key="1">
    <source>
        <dbReference type="ARBA" id="ARBA00022741"/>
    </source>
</evidence>
<dbReference type="SUPFAM" id="SSF52540">
    <property type="entry name" value="P-loop containing nucleoside triphosphate hydrolases"/>
    <property type="match status" value="1"/>
</dbReference>
<dbReference type="InterPro" id="IPR003960">
    <property type="entry name" value="ATPase_AAA_CS"/>
</dbReference>
<dbReference type="Gene3D" id="3.40.50.300">
    <property type="entry name" value="P-loop containing nucleotide triphosphate hydrolases"/>
    <property type="match status" value="1"/>
</dbReference>
<evidence type="ECO:0000259" key="6">
    <source>
        <dbReference type="SMART" id="SM00382"/>
    </source>
</evidence>
<dbReference type="InterPro" id="IPR032501">
    <property type="entry name" value="Prot_ATP_ID_OB_2nd"/>
</dbReference>
<dbReference type="SMART" id="SM00382">
    <property type="entry name" value="AAA"/>
    <property type="match status" value="1"/>
</dbReference>
<comment type="subunit">
    <text evidence="4">Homohexamer. Assembles into a hexameric ring structure.</text>
</comment>
<dbReference type="GO" id="GO:0016887">
    <property type="term" value="F:ATP hydrolysis activity"/>
    <property type="evidence" value="ECO:0007669"/>
    <property type="project" value="UniProtKB-UniRule"/>
</dbReference>
<protein>
    <recommendedName>
        <fullName evidence="4">AAA ATPase forming ring-shaped complexes</fullName>
        <shortName evidence="4">ARC</shortName>
    </recommendedName>
</protein>
<feature type="binding site" evidence="4">
    <location>
        <begin position="300"/>
        <end position="305"/>
    </location>
    <ligand>
        <name>ATP</name>
        <dbReference type="ChEBI" id="CHEBI:30616"/>
    </ligand>
</feature>
<accession>A0A6V8P5E4</accession>
<keyword evidence="7" id="KW-0647">Proteasome</keyword>
<dbReference type="NCBIfam" id="TIGR03689">
    <property type="entry name" value="pup_AAA"/>
    <property type="match status" value="1"/>
</dbReference>
<feature type="coiled-coil region" evidence="4">
    <location>
        <begin position="29"/>
        <end position="112"/>
    </location>
</feature>
<dbReference type="InterPro" id="IPR003959">
    <property type="entry name" value="ATPase_AAA_core"/>
</dbReference>
<dbReference type="Pfam" id="PF16450">
    <property type="entry name" value="Prot_ATP_ID_OB_C"/>
    <property type="match status" value="1"/>
</dbReference>
<comment type="caution">
    <text evidence="7">The sequence shown here is derived from an EMBL/GenBank/DDBJ whole genome shotgun (WGS) entry which is preliminary data.</text>
</comment>
<keyword evidence="8" id="KW-1185">Reference proteome</keyword>
<dbReference type="Gene3D" id="2.40.50.140">
    <property type="entry name" value="Nucleic acid-binding proteins"/>
    <property type="match status" value="2"/>
</dbReference>
<dbReference type="InterPro" id="IPR027417">
    <property type="entry name" value="P-loop_NTPase"/>
</dbReference>
<evidence type="ECO:0000256" key="3">
    <source>
        <dbReference type="ARBA" id="ARBA00023054"/>
    </source>
</evidence>
<dbReference type="GO" id="GO:0019941">
    <property type="term" value="P:modification-dependent protein catabolic process"/>
    <property type="evidence" value="ECO:0007669"/>
    <property type="project" value="InterPro"/>
</dbReference>
<feature type="domain" description="AAA+ ATPase" evidence="6">
    <location>
        <begin position="289"/>
        <end position="442"/>
    </location>
</feature>
<dbReference type="PANTHER" id="PTHR23077">
    <property type="entry name" value="AAA-FAMILY ATPASE"/>
    <property type="match status" value="1"/>
</dbReference>
<dbReference type="EMBL" id="BLRY01000043">
    <property type="protein sequence ID" value="GFP27553.1"/>
    <property type="molecule type" value="Genomic_DNA"/>
</dbReference>
<dbReference type="AlphaFoldDB" id="A0A6V8P5E4"/>
<dbReference type="FunFam" id="3.40.50.300:FF:001025">
    <property type="entry name" value="ATPase family, AAA domain-containing 2B"/>
    <property type="match status" value="1"/>
</dbReference>
<reference evidence="7 8" key="1">
    <citation type="journal article" date="2020" name="Front. Microbiol.">
        <title>Single-cell genomics of novel Actinobacteria with the Wood-Ljungdahl pathway discovered in a serpentinizing system.</title>
        <authorList>
            <person name="Merino N."/>
            <person name="Kawai M."/>
            <person name="Boyd E.S."/>
            <person name="Colman D.R."/>
            <person name="McGlynn S.E."/>
            <person name="Nealson K.H."/>
            <person name="Kurokawa K."/>
            <person name="Hongoh Y."/>
        </authorList>
    </citation>
    <scope>NUCLEOTIDE SEQUENCE [LARGE SCALE GENOMIC DNA]</scope>
    <source>
        <strain evidence="7 8">S33</strain>
    </source>
</reference>
<evidence type="ECO:0000256" key="2">
    <source>
        <dbReference type="ARBA" id="ARBA00022840"/>
    </source>
</evidence>
<dbReference type="HAMAP" id="MF_02112">
    <property type="entry name" value="ARC_ATPase"/>
    <property type="match status" value="1"/>
</dbReference>
<dbReference type="InterPro" id="IPR041626">
    <property type="entry name" value="Prot_ATP_ID_OB_N"/>
</dbReference>
<evidence type="ECO:0000256" key="4">
    <source>
        <dbReference type="HAMAP-Rule" id="MF_02112"/>
    </source>
</evidence>
<dbReference type="InterPro" id="IPR003593">
    <property type="entry name" value="AAA+_ATPase"/>
</dbReference>
<dbReference type="GO" id="GO:0010498">
    <property type="term" value="P:proteasomal protein catabolic process"/>
    <property type="evidence" value="ECO:0007669"/>
    <property type="project" value="InterPro"/>
</dbReference>
<dbReference type="PROSITE" id="PS00674">
    <property type="entry name" value="AAA"/>
    <property type="match status" value="1"/>
</dbReference>
<gene>
    <name evidence="4" type="primary">arc</name>
    <name evidence="7" type="ORF">HKBW3S33_00965</name>
</gene>
<dbReference type="RefSeq" id="WP_176233354.1">
    <property type="nucleotide sequence ID" value="NZ_BLRY01000043.1"/>
</dbReference>
<dbReference type="InterPro" id="IPR022482">
    <property type="entry name" value="Proteasome_ATPase"/>
</dbReference>
<comment type="similarity">
    <text evidence="4 5">Belongs to the AAA ATPase family.</text>
</comment>
<keyword evidence="3 4" id="KW-0175">Coiled coil</keyword>
<proteinExistence type="inferred from homology"/>
<keyword evidence="1 4" id="KW-0547">Nucleotide-binding</keyword>
<dbReference type="Pfam" id="PF00004">
    <property type="entry name" value="AAA"/>
    <property type="match status" value="1"/>
</dbReference>
<dbReference type="InterPro" id="IPR012340">
    <property type="entry name" value="NA-bd_OB-fold"/>
</dbReference>
<evidence type="ECO:0000256" key="5">
    <source>
        <dbReference type="RuleBase" id="RU003651"/>
    </source>
</evidence>
<name>A0A6V8P5E4_9ACTN</name>
<dbReference type="GO" id="GO:0005524">
    <property type="term" value="F:ATP binding"/>
    <property type="evidence" value="ECO:0007669"/>
    <property type="project" value="UniProtKB-UniRule"/>
</dbReference>
<evidence type="ECO:0000313" key="7">
    <source>
        <dbReference type="EMBL" id="GFP27553.1"/>
    </source>
</evidence>